<reference evidence="1 2" key="1">
    <citation type="submission" date="2018-03" db="EMBL/GenBank/DDBJ databases">
        <title>Genomic Encyclopedia of Archaeal and Bacterial Type Strains, Phase II (KMG-II): from individual species to whole genera.</title>
        <authorList>
            <person name="Goeker M."/>
        </authorList>
    </citation>
    <scope>NUCLEOTIDE SEQUENCE [LARGE SCALE GENOMIC DNA]</scope>
    <source>
        <strain evidence="1 2">RHA1</strain>
    </source>
</reference>
<proteinExistence type="predicted"/>
<dbReference type="Proteomes" id="UP000238836">
    <property type="component" value="Unassembled WGS sequence"/>
</dbReference>
<gene>
    <name evidence="1" type="ORF">CLV36_101314</name>
</gene>
<accession>A0ABX5ETB2</accession>
<evidence type="ECO:0000313" key="2">
    <source>
        <dbReference type="Proteomes" id="UP000238836"/>
    </source>
</evidence>
<protein>
    <submittedName>
        <fullName evidence="1">Uncharacterized protein</fullName>
    </submittedName>
</protein>
<organism evidence="1 2">
    <name type="scientific">Laceyella sediminis</name>
    <dbReference type="NCBI Taxonomy" id="573074"/>
    <lineage>
        <taxon>Bacteria</taxon>
        <taxon>Bacillati</taxon>
        <taxon>Bacillota</taxon>
        <taxon>Bacilli</taxon>
        <taxon>Bacillales</taxon>
        <taxon>Thermoactinomycetaceae</taxon>
        <taxon>Laceyella</taxon>
    </lineage>
</organism>
<name>A0ABX5ETB2_9BACL</name>
<evidence type="ECO:0000313" key="1">
    <source>
        <dbReference type="EMBL" id="PRZ17213.1"/>
    </source>
</evidence>
<comment type="caution">
    <text evidence="1">The sequence shown here is derived from an EMBL/GenBank/DDBJ whole genome shotgun (WGS) entry which is preliminary data.</text>
</comment>
<keyword evidence="2" id="KW-1185">Reference proteome</keyword>
<dbReference type="EMBL" id="PVTZ01000001">
    <property type="protein sequence ID" value="PRZ17213.1"/>
    <property type="molecule type" value="Genomic_DNA"/>
</dbReference>
<sequence length="37" mass="4656">MFLTHYNTYWKTTGKGLFFYIYSVDCWLSIYCYRKWG</sequence>